<keyword evidence="1" id="KW-0812">Transmembrane</keyword>
<evidence type="ECO:0000313" key="3">
    <source>
        <dbReference type="Proteomes" id="UP000032289"/>
    </source>
</evidence>
<dbReference type="PATRIC" id="fig|137591.24.peg.2310"/>
<organism evidence="2 3">
    <name type="scientific">Weissella cibaria</name>
    <dbReference type="NCBI Taxonomy" id="137591"/>
    <lineage>
        <taxon>Bacteria</taxon>
        <taxon>Bacillati</taxon>
        <taxon>Bacillota</taxon>
        <taxon>Bacilli</taxon>
        <taxon>Lactobacillales</taxon>
        <taxon>Lactobacillaceae</taxon>
        <taxon>Weissella</taxon>
    </lineage>
</organism>
<feature type="transmembrane region" description="Helical" evidence="1">
    <location>
        <begin position="103"/>
        <end position="124"/>
    </location>
</feature>
<name>A0A0D1JD57_9LACO</name>
<feature type="transmembrane region" description="Helical" evidence="1">
    <location>
        <begin position="47"/>
        <end position="66"/>
    </location>
</feature>
<sequence>MNYNKKFNWIIFLLTLIVLLLFSPFIVGGLAVTFSGVSSTTGESNSQIAVDLLGGICVLIVLIWAIRKTIRKEMTYKLAYTLGGGLWLIGVVTGMARDGIFRFFNLGMMIVVITALVWAIRTLFNKD</sequence>
<reference evidence="2 3" key="1">
    <citation type="journal article" date="2015" name="Microbiology (Mosc.)">
        <title>Genomics of the Weissella cibaria species with an examination of its metabolic traits.</title>
        <authorList>
            <person name="Lynch K.M."/>
            <person name="Lucid A."/>
            <person name="Arendt E.K."/>
            <person name="Sleator R.D."/>
            <person name="Lucey B."/>
            <person name="Coffey A."/>
        </authorList>
    </citation>
    <scope>NUCLEOTIDE SEQUENCE [LARGE SCALE GENOMIC DNA]</scope>
    <source>
        <strain evidence="2 3">AB3b</strain>
    </source>
</reference>
<keyword evidence="1" id="KW-1133">Transmembrane helix</keyword>
<dbReference type="EMBL" id="JWHT01000078">
    <property type="protein sequence ID" value="KIU19478.1"/>
    <property type="molecule type" value="Genomic_DNA"/>
</dbReference>
<accession>A0A0D1JD57</accession>
<dbReference type="Proteomes" id="UP000032289">
    <property type="component" value="Unassembled WGS sequence"/>
</dbReference>
<protein>
    <submittedName>
        <fullName evidence="2">Uncharacterized protein</fullName>
    </submittedName>
</protein>
<dbReference type="AlphaFoldDB" id="A0A0D1JD57"/>
<feature type="transmembrane region" description="Helical" evidence="1">
    <location>
        <begin position="78"/>
        <end position="97"/>
    </location>
</feature>
<evidence type="ECO:0000313" key="2">
    <source>
        <dbReference type="EMBL" id="KIU19478.1"/>
    </source>
</evidence>
<keyword evidence="1" id="KW-0472">Membrane</keyword>
<proteinExistence type="predicted"/>
<comment type="caution">
    <text evidence="2">The sequence shown here is derived from an EMBL/GenBank/DDBJ whole genome shotgun (WGS) entry which is preliminary data.</text>
</comment>
<dbReference type="RefSeq" id="WP_043942007.1">
    <property type="nucleotide sequence ID" value="NZ_JWHT01000078.1"/>
</dbReference>
<gene>
    <name evidence="2" type="ORF">ab3b_02355</name>
</gene>
<evidence type="ECO:0000256" key="1">
    <source>
        <dbReference type="SAM" id="Phobius"/>
    </source>
</evidence>